<dbReference type="Proteomes" id="UP000594638">
    <property type="component" value="Unassembled WGS sequence"/>
</dbReference>
<dbReference type="InterPro" id="IPR004289">
    <property type="entry name" value="Herpes_UL92"/>
</dbReference>
<dbReference type="SMART" id="SM00256">
    <property type="entry name" value="FBOX"/>
    <property type="match status" value="1"/>
</dbReference>
<dbReference type="Gramene" id="OE9A045804T1">
    <property type="protein sequence ID" value="OE9A045804C1"/>
    <property type="gene ID" value="OE9A045804"/>
</dbReference>
<keyword evidence="2" id="KW-0833">Ubl conjugation pathway</keyword>
<evidence type="ECO:0000256" key="3">
    <source>
        <dbReference type="SAM" id="MobiDB-lite"/>
    </source>
</evidence>
<dbReference type="InterPro" id="IPR036047">
    <property type="entry name" value="F-box-like_dom_sf"/>
</dbReference>
<protein>
    <submittedName>
        <fullName evidence="5">F-box SKIP31</fullName>
    </submittedName>
</protein>
<comment type="pathway">
    <text evidence="1">Protein modification; protein ubiquitination.</text>
</comment>
<name>A0A8S0PPP4_OLEEU</name>
<sequence>MASDDEDEVLAQFLESEVLAELSDQEELKAAEETVESEDDEAEEEDRDGKRLHIEDGLLSEEEEKKQQEAKRIRVEEGEISDEGLSRALISSSSSSSMELEAEAALLPPKNGGIIKVDNNDVDRESRESIPVSRRIETGVCSKVPPELFHHILKFLSSEDLIACSLVCRFLNYAASDESLWRRLYCMRWGLLPPKKPRECAWKKLYIQRDEEDMAEFVRGCPSEFKEYYIQMQAAKRSQAPLPSQVNDDHVILDKTLADQVSIWKSSRGLADTVVADHACSGESCTYYQIGDVFVCEKTGHVHVCDDTCREVIPDPTNELLVCTISGRCFDRLLSPAEMEPDAEQQQGGATDEAEPFMGSGRFARAYLLGYNCKDEQELEACLRFC</sequence>
<gene>
    <name evidence="5" type="ORF">OLEA9_A045804</name>
</gene>
<reference evidence="5 6" key="1">
    <citation type="submission" date="2019-12" db="EMBL/GenBank/DDBJ databases">
        <authorList>
            <person name="Alioto T."/>
            <person name="Alioto T."/>
            <person name="Gomez Garrido J."/>
        </authorList>
    </citation>
    <scope>NUCLEOTIDE SEQUENCE [LARGE SCALE GENOMIC DNA]</scope>
</reference>
<evidence type="ECO:0000313" key="6">
    <source>
        <dbReference type="Proteomes" id="UP000594638"/>
    </source>
</evidence>
<dbReference type="InterPro" id="IPR001810">
    <property type="entry name" value="F-box_dom"/>
</dbReference>
<dbReference type="CDD" id="cd22166">
    <property type="entry name" value="F-box_AtSKIP31-like"/>
    <property type="match status" value="1"/>
</dbReference>
<comment type="caution">
    <text evidence="5">The sequence shown here is derived from an EMBL/GenBank/DDBJ whole genome shotgun (WGS) entry which is preliminary data.</text>
</comment>
<feature type="region of interest" description="Disordered" evidence="3">
    <location>
        <begin position="21"/>
        <end position="77"/>
    </location>
</feature>
<keyword evidence="6" id="KW-1185">Reference proteome</keyword>
<feature type="compositionally biased region" description="Basic and acidic residues" evidence="3">
    <location>
        <begin position="63"/>
        <end position="77"/>
    </location>
</feature>
<dbReference type="AlphaFoldDB" id="A0A8S0PPP4"/>
<dbReference type="PANTHER" id="PTHR46550">
    <property type="entry name" value="F-BOX ONLY PROTEIN 3"/>
    <property type="match status" value="1"/>
</dbReference>
<dbReference type="InterPro" id="IPR052121">
    <property type="entry name" value="F-box_SCF_Substrate_Recog"/>
</dbReference>
<dbReference type="EMBL" id="CACTIH010000184">
    <property type="protein sequence ID" value="CAA2956343.1"/>
    <property type="molecule type" value="Genomic_DNA"/>
</dbReference>
<feature type="domain" description="F-box" evidence="4">
    <location>
        <begin position="138"/>
        <end position="184"/>
    </location>
</feature>
<evidence type="ECO:0000256" key="1">
    <source>
        <dbReference type="ARBA" id="ARBA00004906"/>
    </source>
</evidence>
<dbReference type="Pfam" id="PF03048">
    <property type="entry name" value="Herpes_UL92"/>
    <property type="match status" value="1"/>
</dbReference>
<dbReference type="PANTHER" id="PTHR46550:SF1">
    <property type="entry name" value="F-BOX PROTEIN 3"/>
    <property type="match status" value="1"/>
</dbReference>
<dbReference type="Gene3D" id="1.20.1280.50">
    <property type="match status" value="1"/>
</dbReference>
<accession>A0A8S0PPP4</accession>
<evidence type="ECO:0000313" key="5">
    <source>
        <dbReference type="EMBL" id="CAA2956343.1"/>
    </source>
</evidence>
<evidence type="ECO:0000256" key="2">
    <source>
        <dbReference type="ARBA" id="ARBA00022786"/>
    </source>
</evidence>
<evidence type="ECO:0000259" key="4">
    <source>
        <dbReference type="PROSITE" id="PS50181"/>
    </source>
</evidence>
<proteinExistence type="predicted"/>
<dbReference type="GO" id="GO:0005737">
    <property type="term" value="C:cytoplasm"/>
    <property type="evidence" value="ECO:0007669"/>
    <property type="project" value="TreeGrafter"/>
</dbReference>
<dbReference type="FunFam" id="1.20.1280.50:FF:000048">
    <property type="entry name" value="F-box family protein-like"/>
    <property type="match status" value="1"/>
</dbReference>
<dbReference type="SUPFAM" id="SSF81383">
    <property type="entry name" value="F-box domain"/>
    <property type="match status" value="1"/>
</dbReference>
<dbReference type="OrthoDB" id="3219396at2759"/>
<dbReference type="Pfam" id="PF12937">
    <property type="entry name" value="F-box-like"/>
    <property type="match status" value="1"/>
</dbReference>
<organism evidence="5 6">
    <name type="scientific">Olea europaea subsp. europaea</name>
    <dbReference type="NCBI Taxonomy" id="158383"/>
    <lineage>
        <taxon>Eukaryota</taxon>
        <taxon>Viridiplantae</taxon>
        <taxon>Streptophyta</taxon>
        <taxon>Embryophyta</taxon>
        <taxon>Tracheophyta</taxon>
        <taxon>Spermatophyta</taxon>
        <taxon>Magnoliopsida</taxon>
        <taxon>eudicotyledons</taxon>
        <taxon>Gunneridae</taxon>
        <taxon>Pentapetalae</taxon>
        <taxon>asterids</taxon>
        <taxon>lamiids</taxon>
        <taxon>Lamiales</taxon>
        <taxon>Oleaceae</taxon>
        <taxon>Oleeae</taxon>
        <taxon>Olea</taxon>
    </lineage>
</organism>
<dbReference type="PROSITE" id="PS50181">
    <property type="entry name" value="FBOX"/>
    <property type="match status" value="1"/>
</dbReference>
<feature type="compositionally biased region" description="Acidic residues" evidence="3">
    <location>
        <begin position="33"/>
        <end position="46"/>
    </location>
</feature>
<feature type="compositionally biased region" description="Basic and acidic residues" evidence="3">
    <location>
        <begin position="47"/>
        <end position="56"/>
    </location>
</feature>